<dbReference type="EMBL" id="NPDR01000041">
    <property type="protein sequence ID" value="PJZ47452.1"/>
    <property type="molecule type" value="Genomic_DNA"/>
</dbReference>
<dbReference type="RefSeq" id="WP_165780300.1">
    <property type="nucleotide sequence ID" value="NZ_NPDR01000041.1"/>
</dbReference>
<protein>
    <submittedName>
        <fullName evidence="1">Uncharacterized protein</fullName>
    </submittedName>
</protein>
<accession>A0A2M9Y7H7</accession>
<reference evidence="1 2" key="1">
    <citation type="submission" date="2017-07" db="EMBL/GenBank/DDBJ databases">
        <title>Leptospira spp. isolated from tropical soils.</title>
        <authorList>
            <person name="Thibeaux R."/>
            <person name="Iraola G."/>
            <person name="Ferres I."/>
            <person name="Bierque E."/>
            <person name="Girault D."/>
            <person name="Soupe-Gilbert M.-E."/>
            <person name="Picardeau M."/>
            <person name="Goarant C."/>
        </authorList>
    </citation>
    <scope>NUCLEOTIDE SEQUENCE [LARGE SCALE GENOMIC DNA]</scope>
    <source>
        <strain evidence="1 2">FH4-C-A2</strain>
    </source>
</reference>
<evidence type="ECO:0000313" key="1">
    <source>
        <dbReference type="EMBL" id="PJZ47452.1"/>
    </source>
</evidence>
<sequence>MSPKTTTEYLNPSGEVLGHDAVVRIADRFTDSAKSGTDLAEYTKNGKGAPLDALPERRVKELTDPNNKKLTSIKVDGLAYDRVIKGNEVTFERTANGVRESISILSDGLLHKTAVRSNGEVLPEKFLKPNGKEEVTPEVRERIADAGKKGSDLAFLDNSKKASETISLK</sequence>
<name>A0A2M9Y7H7_9LEPT</name>
<dbReference type="Proteomes" id="UP000231926">
    <property type="component" value="Unassembled WGS sequence"/>
</dbReference>
<gene>
    <name evidence="1" type="ORF">CH362_19145</name>
</gene>
<keyword evidence="2" id="KW-1185">Reference proteome</keyword>
<organism evidence="1 2">
    <name type="scientific">Leptospira saintgironsiae</name>
    <dbReference type="NCBI Taxonomy" id="2023183"/>
    <lineage>
        <taxon>Bacteria</taxon>
        <taxon>Pseudomonadati</taxon>
        <taxon>Spirochaetota</taxon>
        <taxon>Spirochaetia</taxon>
        <taxon>Leptospirales</taxon>
        <taxon>Leptospiraceae</taxon>
        <taxon>Leptospira</taxon>
    </lineage>
</organism>
<feature type="non-terminal residue" evidence="1">
    <location>
        <position position="169"/>
    </location>
</feature>
<proteinExistence type="predicted"/>
<dbReference type="AlphaFoldDB" id="A0A2M9Y7H7"/>
<comment type="caution">
    <text evidence="1">The sequence shown here is derived from an EMBL/GenBank/DDBJ whole genome shotgun (WGS) entry which is preliminary data.</text>
</comment>
<evidence type="ECO:0000313" key="2">
    <source>
        <dbReference type="Proteomes" id="UP000231926"/>
    </source>
</evidence>